<feature type="compositionally biased region" description="Low complexity" evidence="1">
    <location>
        <begin position="147"/>
        <end position="159"/>
    </location>
</feature>
<evidence type="ECO:0000313" key="3">
    <source>
        <dbReference type="Proteomes" id="UP001205105"/>
    </source>
</evidence>
<name>A0AAD5DUG7_9CHLO</name>
<organism evidence="2 3">
    <name type="scientific">Chlorella ohadii</name>
    <dbReference type="NCBI Taxonomy" id="2649997"/>
    <lineage>
        <taxon>Eukaryota</taxon>
        <taxon>Viridiplantae</taxon>
        <taxon>Chlorophyta</taxon>
        <taxon>core chlorophytes</taxon>
        <taxon>Trebouxiophyceae</taxon>
        <taxon>Chlorellales</taxon>
        <taxon>Chlorellaceae</taxon>
        <taxon>Chlorella clade</taxon>
        <taxon>Chlorella</taxon>
    </lineage>
</organism>
<gene>
    <name evidence="2" type="ORF">COHA_003845</name>
</gene>
<feature type="unsure residue" description="I or L" evidence="2">
    <location>
        <position position="89"/>
    </location>
</feature>
<comment type="caution">
    <text evidence="2">The sequence shown here is derived from an EMBL/GenBank/DDBJ whole genome shotgun (WGS) entry which is preliminary data.</text>
</comment>
<proteinExistence type="predicted"/>
<evidence type="ECO:0000256" key="1">
    <source>
        <dbReference type="SAM" id="MobiDB-lite"/>
    </source>
</evidence>
<dbReference type="AlphaFoldDB" id="A0AAD5DUG7"/>
<sequence length="393" mass="41263">MQAAGHDENLPLQAGLEADAAAKQLKRVPGEGGGSLRGGSSSMAAAGLAGIASLAAPVSRSTRSMTRALAAQGAGPAGCSPTAFRGSRLPGAASMTRLHLIAVPQRIPRVPLPMVYIQSWPEGRSILDCGSKDHISIRTGTSAKPDAAPSRRPQLQAAAAPAASLRPSHAFKCRTGGAVVLPLVQRGCEPQHYPNVQGELQLLMVDLPEEARTTTTSYRCVVIHHIAALRAPPGMAVLYGVLGGECAAAACEPYTAEWWGKAPTIYCSIQGGSGNDINVLRIPGEPVSDEVREQGCARLFIASVTLVCVPEELLGRLDRQPHSWTEAAGQALLAARCAFQRTLFLDVAGPKAQVAVTEAVPFELPPHPSHLPMAQLASRQAGNWRPVKDTMYG</sequence>
<dbReference type="EMBL" id="JADXDR010000052">
    <property type="protein sequence ID" value="KAI7842491.1"/>
    <property type="molecule type" value="Genomic_DNA"/>
</dbReference>
<dbReference type="Proteomes" id="UP001205105">
    <property type="component" value="Unassembled WGS sequence"/>
</dbReference>
<protein>
    <submittedName>
        <fullName evidence="2">Uncharacterized protein</fullName>
    </submittedName>
</protein>
<accession>A0AAD5DUG7</accession>
<feature type="region of interest" description="Disordered" evidence="1">
    <location>
        <begin position="138"/>
        <end position="159"/>
    </location>
</feature>
<reference evidence="2" key="1">
    <citation type="submission" date="2020-11" db="EMBL/GenBank/DDBJ databases">
        <title>Chlorella ohadii genome sequencing and assembly.</title>
        <authorList>
            <person name="Murik O."/>
            <person name="Treves H."/>
            <person name="Kedem I."/>
            <person name="Shotland Y."/>
            <person name="Kaplan A."/>
        </authorList>
    </citation>
    <scope>NUCLEOTIDE SEQUENCE</scope>
    <source>
        <strain evidence="2">1</strain>
    </source>
</reference>
<evidence type="ECO:0000313" key="2">
    <source>
        <dbReference type="EMBL" id="KAI7842491.1"/>
    </source>
</evidence>
<keyword evidence="3" id="KW-1185">Reference proteome</keyword>